<organism evidence="1 2">
    <name type="scientific">Phocaeicola coprophilus DSM 18228 = JCM 13818</name>
    <dbReference type="NCBI Taxonomy" id="547042"/>
    <lineage>
        <taxon>Bacteria</taxon>
        <taxon>Pseudomonadati</taxon>
        <taxon>Bacteroidota</taxon>
        <taxon>Bacteroidia</taxon>
        <taxon>Bacteroidales</taxon>
        <taxon>Bacteroidaceae</taxon>
        <taxon>Phocaeicola</taxon>
    </lineage>
</organism>
<keyword evidence="2" id="KW-1185">Reference proteome</keyword>
<evidence type="ECO:0000313" key="1">
    <source>
        <dbReference type="EMBL" id="EEF75260.1"/>
    </source>
</evidence>
<accession>S0F5P0</accession>
<dbReference type="Proteomes" id="UP000014073">
    <property type="component" value="Unassembled WGS sequence"/>
</dbReference>
<name>S0F5P0_9BACT</name>
<protein>
    <submittedName>
        <fullName evidence="1">Uncharacterized protein</fullName>
    </submittedName>
</protein>
<sequence>MLKKIFPDRWGTLSPEPYMKILLFSGLDLSEAEGRRIFI</sequence>
<reference evidence="1 2" key="1">
    <citation type="submission" date="2008-12" db="EMBL/GenBank/DDBJ databases">
        <authorList>
            <person name="Fulton L."/>
            <person name="Clifton S."/>
            <person name="Fulton B."/>
            <person name="Xu J."/>
            <person name="Minx P."/>
            <person name="Pepin K.H."/>
            <person name="Johnson M."/>
            <person name="Bhonagiri V."/>
            <person name="Nash W.E."/>
            <person name="Mardis E.R."/>
            <person name="Wilson R.K."/>
        </authorList>
    </citation>
    <scope>NUCLEOTIDE SEQUENCE [LARGE SCALE GENOMIC DNA]</scope>
    <source>
        <strain evidence="1 2">DSM 18228</strain>
    </source>
</reference>
<comment type="caution">
    <text evidence="1">The sequence shown here is derived from an EMBL/GenBank/DDBJ whole genome shotgun (WGS) entry which is preliminary data.</text>
</comment>
<dbReference type="HOGENOM" id="CLU_3304590_0_0_10"/>
<gene>
    <name evidence="1" type="ORF">BACCOPRO_00743</name>
</gene>
<dbReference type="EMBL" id="ACBW01000052">
    <property type="protein sequence ID" value="EEF75260.1"/>
    <property type="molecule type" value="Genomic_DNA"/>
</dbReference>
<evidence type="ECO:0000313" key="2">
    <source>
        <dbReference type="Proteomes" id="UP000014073"/>
    </source>
</evidence>
<dbReference type="AlphaFoldDB" id="S0F5P0"/>
<proteinExistence type="predicted"/>